<dbReference type="InterPro" id="IPR013320">
    <property type="entry name" value="ConA-like_dom_sf"/>
</dbReference>
<dbReference type="Gene3D" id="2.60.40.2080">
    <property type="match status" value="1"/>
</dbReference>
<dbReference type="GO" id="GO:0007155">
    <property type="term" value="P:cell adhesion"/>
    <property type="evidence" value="ECO:0007669"/>
    <property type="project" value="InterPro"/>
</dbReference>
<evidence type="ECO:0000259" key="4">
    <source>
        <dbReference type="Pfam" id="PF09458"/>
    </source>
</evidence>
<dbReference type="Gene3D" id="2.60.120.200">
    <property type="match status" value="1"/>
</dbReference>
<dbReference type="NCBIfam" id="NF033679">
    <property type="entry name" value="DNRLRE_dom"/>
    <property type="match status" value="1"/>
</dbReference>
<evidence type="ECO:0000256" key="1">
    <source>
        <dbReference type="ARBA" id="ARBA00004613"/>
    </source>
</evidence>
<dbReference type="InterPro" id="IPR032719">
    <property type="entry name" value="WbsX"/>
</dbReference>
<dbReference type="RefSeq" id="WP_160629951.1">
    <property type="nucleotide sequence ID" value="NZ_CP047593.1"/>
</dbReference>
<proteinExistence type="predicted"/>
<dbReference type="GO" id="GO:0005576">
    <property type="term" value="C:extracellular region"/>
    <property type="evidence" value="ECO:0007669"/>
    <property type="project" value="UniProtKB-SubCell"/>
</dbReference>
<dbReference type="Pfam" id="PF24517">
    <property type="entry name" value="CBM96"/>
    <property type="match status" value="1"/>
</dbReference>
<name>A0A6P1M7U4_9BACT</name>
<reference evidence="6 7" key="1">
    <citation type="submission" date="2020-01" db="EMBL/GenBank/DDBJ databases">
        <title>Ponticoccus aerotolerans gen. nov., sp. nov., an anaerobic bacterium and proposal of Ponticoccusceae fam. nov., Ponticoccusles ord. nov. and Ponticoccuse classis nov. in the phylum Kiritimatiellaeota.</title>
        <authorList>
            <person name="Zhou L.Y."/>
            <person name="Du Z.J."/>
        </authorList>
    </citation>
    <scope>NUCLEOTIDE SEQUENCE [LARGE SCALE GENOMIC DNA]</scope>
    <source>
        <strain evidence="6 7">S-5007</strain>
    </source>
</reference>
<dbReference type="AlphaFoldDB" id="A0A6P1M7U4"/>
<dbReference type="InterPro" id="IPR019019">
    <property type="entry name" value="H-type_lectin_domain"/>
</dbReference>
<dbReference type="EMBL" id="CP047593">
    <property type="protein sequence ID" value="QHI70779.1"/>
    <property type="molecule type" value="Genomic_DNA"/>
</dbReference>
<dbReference type="Proteomes" id="UP000464954">
    <property type="component" value="Chromosome"/>
</dbReference>
<evidence type="ECO:0000259" key="5">
    <source>
        <dbReference type="Pfam" id="PF24517"/>
    </source>
</evidence>
<organism evidence="6 7">
    <name type="scientific">Tichowtungia aerotolerans</name>
    <dbReference type="NCBI Taxonomy" id="2697043"/>
    <lineage>
        <taxon>Bacteria</taxon>
        <taxon>Pseudomonadati</taxon>
        <taxon>Kiritimatiellota</taxon>
        <taxon>Tichowtungiia</taxon>
        <taxon>Tichowtungiales</taxon>
        <taxon>Tichowtungiaceae</taxon>
        <taxon>Tichowtungia</taxon>
    </lineage>
</organism>
<dbReference type="InterPro" id="IPR037221">
    <property type="entry name" value="H-type_lectin_dom_sf"/>
</dbReference>
<feature type="domain" description="Carbohydrate-binding module family 96" evidence="5">
    <location>
        <begin position="885"/>
        <end position="1000"/>
    </location>
</feature>
<keyword evidence="2" id="KW-0964">Secreted</keyword>
<dbReference type="SUPFAM" id="SSF141086">
    <property type="entry name" value="Agglutinin HPA-like"/>
    <property type="match status" value="1"/>
</dbReference>
<dbReference type="Pfam" id="PF09458">
    <property type="entry name" value="H_lectin"/>
    <property type="match status" value="1"/>
</dbReference>
<dbReference type="Gene3D" id="3.20.20.80">
    <property type="entry name" value="Glycosidases"/>
    <property type="match status" value="1"/>
</dbReference>
<protein>
    <submittedName>
        <fullName evidence="6">DNRLRE domain-containing protein</fullName>
    </submittedName>
</protein>
<dbReference type="PANTHER" id="PTHR41244">
    <property type="entry name" value="RHAMNAN SYNTHESIS F"/>
    <property type="match status" value="1"/>
</dbReference>
<dbReference type="PANTHER" id="PTHR41244:SF1">
    <property type="entry name" value="GLYCOSYLTRANSFERASE"/>
    <property type="match status" value="1"/>
</dbReference>
<evidence type="ECO:0000313" key="6">
    <source>
        <dbReference type="EMBL" id="QHI70779.1"/>
    </source>
</evidence>
<evidence type="ECO:0000256" key="3">
    <source>
        <dbReference type="ARBA" id="ARBA00022729"/>
    </source>
</evidence>
<feature type="domain" description="H-type lectin" evidence="4">
    <location>
        <begin position="717"/>
        <end position="780"/>
    </location>
</feature>
<dbReference type="Pfam" id="PF13385">
    <property type="entry name" value="Laminin_G_3"/>
    <property type="match status" value="1"/>
</dbReference>
<keyword evidence="3" id="KW-0732">Signal</keyword>
<comment type="subcellular location">
    <subcellularLocation>
        <location evidence="1">Secreted</location>
    </subcellularLocation>
</comment>
<sequence>MMSLLCAGLIFTLGAPHDGVPVPQPPASSYEVGAILCDLWNQGEHLGWDPIKPYLSRKPHLGWYDQDNPDVWDWQIRWARNYGIKWFLHCWYNRTPENEPIVDNPRLNAIEIIEKADLKNHIRYAIAWTIGTSGDARSAADIQTNLYSYWKEHYFSNPRYFTFDGKLVVGIIGWQHLIDRMGSTTAVAQCLDALRAQAVADGFSGILFIARNENPAQSVCSLVIDCGFDAQFSYASAAGYDYMDAYEWFEDQQMMRIEGKNQWLTDIPTMSMGWFKEPWLPQTHGLILHINPDEYKDLTGDVKTFMDSQPEGALNRKLALMGTWNEYGEGHWVMPTAHHGFGFLNAVRETFTDGGSLEDDVPTDEQIAAYEARNRDWAMHLKLDETAGSSAADASMFRHDGVLSGGCAWHSAGGVDGGALELDGSSGYIRLAEPAEAGWMHEPAGTRTVMMWVNADTVSGTQTLFDEGGTHESGSFGFGMQINDGLLEARYMYNGGRQTVSASFPFVGSWHHVAYVFTAYGGGADNRGIHRYSLYIDGVLVDYVDDTLPGSLRFHQDAGAVGATADGDVFGTYGPGVSHHFDGMIDDVIVSYRVLNVLQIHDAAGLFQDEPKMEPGFFVIEMPDWARWYDVELMRDYSSPVVVVSPPTFFEDDPCVMRMKNFTARGFETQLAEFHGSDHVRRKHENCAFLAVESGAYSVGEHKLEAGRISPVNLNWQTVDFQQAYSNAPVVVCSLGGRMDDQRCSVRVKDVTASGFKVCVQEGEGYTDETHNDETIHYIAAEEGVFDFHGTRFHVFRDEIDSTFAEVGYGETLSYGGCLAQIETFNDSEPCSLRINDSDRRAYDDRSVVIKIEEDVMMDAEQVHSSESVGFIAFGQKSATGWQAVLESVDDSWINGNVQDDNYGSDTTARLRNDNAADWAQNHSLFKFETAAVTNNLEAGEMIDVTAVRIRFYTSLKSWPSFPTNFSDVVMVRNTDDFSETNVMWSTAPSVDEQEVESLTWFGLSSSPTYFTGTNAVSSGGWLEFQSEGAADLVEGWVNGTVPNYGITIRGGTNYAGTSRSFYLITGDHTTEAVRPEIILDYNVVPAQSLGEE</sequence>
<evidence type="ECO:0000256" key="2">
    <source>
        <dbReference type="ARBA" id="ARBA00022525"/>
    </source>
</evidence>
<keyword evidence="7" id="KW-1185">Reference proteome</keyword>
<accession>A0A6P1M7U4</accession>
<dbReference type="SUPFAM" id="SSF49899">
    <property type="entry name" value="Concanavalin A-like lectins/glucanases"/>
    <property type="match status" value="1"/>
</dbReference>
<gene>
    <name evidence="6" type="ORF">GT409_15465</name>
</gene>
<dbReference type="GO" id="GO:0030246">
    <property type="term" value="F:carbohydrate binding"/>
    <property type="evidence" value="ECO:0007669"/>
    <property type="project" value="InterPro"/>
</dbReference>
<dbReference type="InterPro" id="IPR055372">
    <property type="entry name" value="CBM96"/>
</dbReference>
<dbReference type="KEGG" id="taer:GT409_15465"/>
<evidence type="ECO:0000313" key="7">
    <source>
        <dbReference type="Proteomes" id="UP000464954"/>
    </source>
</evidence>
<dbReference type="Pfam" id="PF14307">
    <property type="entry name" value="Glyco_tran_WbsX"/>
    <property type="match status" value="1"/>
</dbReference>